<evidence type="ECO:0000256" key="1">
    <source>
        <dbReference type="ARBA" id="ARBA00061159"/>
    </source>
</evidence>
<feature type="region of interest" description="Disordered" evidence="3">
    <location>
        <begin position="115"/>
        <end position="166"/>
    </location>
</feature>
<evidence type="ECO:0000256" key="2">
    <source>
        <dbReference type="ARBA" id="ARBA00069299"/>
    </source>
</evidence>
<dbReference type="RefSeq" id="WP_045329761.1">
    <property type="nucleotide sequence ID" value="NZ_CABMNQ010000010.1"/>
</dbReference>
<dbReference type="PANTHER" id="PTHR37486">
    <property type="entry name" value="STRINGENT STARVATION PROTEIN B"/>
    <property type="match status" value="1"/>
</dbReference>
<evidence type="ECO:0000256" key="3">
    <source>
        <dbReference type="SAM" id="MobiDB-lite"/>
    </source>
</evidence>
<dbReference type="InterPro" id="IPR007481">
    <property type="entry name" value="SspB"/>
</dbReference>
<dbReference type="GO" id="GO:0005840">
    <property type="term" value="C:ribosome"/>
    <property type="evidence" value="ECO:0007669"/>
    <property type="project" value="TreeGrafter"/>
</dbReference>
<protein>
    <recommendedName>
        <fullName evidence="2">Stringent starvation protein B</fullName>
    </recommendedName>
</protein>
<dbReference type="SUPFAM" id="SSF101738">
    <property type="entry name" value="SspB-like"/>
    <property type="match status" value="1"/>
</dbReference>
<dbReference type="GO" id="GO:0005829">
    <property type="term" value="C:cytosol"/>
    <property type="evidence" value="ECO:0007669"/>
    <property type="project" value="TreeGrafter"/>
</dbReference>
<gene>
    <name evidence="4" type="ORF">DP202_07990</name>
</gene>
<comment type="similarity">
    <text evidence="1">Belongs to the SspB family.</text>
</comment>
<proteinExistence type="inferred from homology"/>
<dbReference type="GO" id="GO:0045732">
    <property type="term" value="P:positive regulation of protein catabolic process"/>
    <property type="evidence" value="ECO:0007669"/>
    <property type="project" value="TreeGrafter"/>
</dbReference>
<feature type="compositionally biased region" description="Basic and acidic residues" evidence="3">
    <location>
        <begin position="136"/>
        <end position="145"/>
    </location>
</feature>
<comment type="caution">
    <text evidence="4">The sequence shown here is derived from an EMBL/GenBank/DDBJ whole genome shotgun (WGS) entry which is preliminary data.</text>
</comment>
<evidence type="ECO:0000313" key="4">
    <source>
        <dbReference type="EMBL" id="RAZ69084.1"/>
    </source>
</evidence>
<accession>A0A330GLV4</accession>
<dbReference type="AlphaFoldDB" id="A0A330GLV4"/>
<evidence type="ECO:0000313" key="5">
    <source>
        <dbReference type="Proteomes" id="UP000251576"/>
    </source>
</evidence>
<dbReference type="PIRSF" id="PIRSF005276">
    <property type="entry name" value="SspB"/>
    <property type="match status" value="1"/>
</dbReference>
<dbReference type="Proteomes" id="UP000251576">
    <property type="component" value="Unassembled WGS sequence"/>
</dbReference>
<dbReference type="GO" id="GO:0006508">
    <property type="term" value="P:proteolysis"/>
    <property type="evidence" value="ECO:0007669"/>
    <property type="project" value="UniProtKB-KW"/>
</dbReference>
<organism evidence="4 5">
    <name type="scientific">Enterobacter cloacae</name>
    <dbReference type="NCBI Taxonomy" id="550"/>
    <lineage>
        <taxon>Bacteria</taxon>
        <taxon>Pseudomonadati</taxon>
        <taxon>Pseudomonadota</taxon>
        <taxon>Gammaproteobacteria</taxon>
        <taxon>Enterobacterales</taxon>
        <taxon>Enterobacteriaceae</taxon>
        <taxon>Enterobacter</taxon>
        <taxon>Enterobacter cloacae complex</taxon>
    </lineage>
</organism>
<dbReference type="EMBL" id="QMDH01000010">
    <property type="protein sequence ID" value="RAZ69084.1"/>
    <property type="molecule type" value="Genomic_DNA"/>
</dbReference>
<dbReference type="PANTHER" id="PTHR37486:SF1">
    <property type="entry name" value="STRINGENT STARVATION PROTEIN B"/>
    <property type="match status" value="1"/>
</dbReference>
<name>A0A330GLV4_ENTCL</name>
<dbReference type="Gene3D" id="2.30.30.220">
    <property type="entry name" value="SspB-like"/>
    <property type="match status" value="1"/>
</dbReference>
<dbReference type="InterPro" id="IPR036760">
    <property type="entry name" value="SspB-like_sf"/>
</dbReference>
<dbReference type="FunFam" id="2.30.30.220:FF:000001">
    <property type="entry name" value="ClpXP protease specificity-enhancing factor"/>
    <property type="match status" value="1"/>
</dbReference>
<dbReference type="NCBIfam" id="NF008769">
    <property type="entry name" value="PRK11798.2-5"/>
    <property type="match status" value="1"/>
</dbReference>
<keyword evidence="4" id="KW-0378">Hydrolase</keyword>
<dbReference type="NCBIfam" id="NF008763">
    <property type="entry name" value="PRK11798.1-2"/>
    <property type="match status" value="1"/>
</dbReference>
<dbReference type="GO" id="GO:0008233">
    <property type="term" value="F:peptidase activity"/>
    <property type="evidence" value="ECO:0007669"/>
    <property type="project" value="UniProtKB-KW"/>
</dbReference>
<keyword evidence="4" id="KW-0645">Protease</keyword>
<sequence length="166" mass="18181">MEMSQLTPRRPYLLRAFYEWLLDNQLTPHLVVDVTLPGVQVPMEYARDGQIVLNIAPRAVGNLELANDEVRFNARFGGVPRVVSVPLAAVLAIYARENGAGTMFEPEAAYDEDVASLNDDESPSGTESETVMSIIDGDKPDHADDNDPDDDPPPPRGGRPALRVVK</sequence>
<reference evidence="4 5" key="1">
    <citation type="submission" date="2018-06" db="EMBL/GenBank/DDBJ databases">
        <title>ACT-28, a chromosomally-encoded AmpC with carbapenemase activity from Enterobacter kobei.</title>
        <authorList>
            <person name="Jousset A.B."/>
            <person name="Oueslati S."/>
            <person name="Bernabeu S."/>
            <person name="Takissian J."/>
            <person name="Creton E."/>
            <person name="Vogel A."/>
            <person name="Cotellon G."/>
            <person name="Bonnin R.A."/>
            <person name="Dortet L."/>
            <person name="Naas T."/>
        </authorList>
    </citation>
    <scope>NUCLEOTIDE SEQUENCE [LARGE SCALE GENOMIC DNA]</scope>
    <source>
        <strain evidence="4 5">99B3</strain>
    </source>
</reference>
<dbReference type="NCBIfam" id="NF008762">
    <property type="entry name" value="PRK11798.1-1"/>
    <property type="match status" value="1"/>
</dbReference>
<dbReference type="Pfam" id="PF04386">
    <property type="entry name" value="SspB"/>
    <property type="match status" value="1"/>
</dbReference>